<dbReference type="Gene3D" id="2.60.40.10">
    <property type="entry name" value="Immunoglobulins"/>
    <property type="match status" value="1"/>
</dbReference>
<dbReference type="OrthoDB" id="38701at2"/>
<evidence type="ECO:0000313" key="6">
    <source>
        <dbReference type="Proteomes" id="UP000247978"/>
    </source>
</evidence>
<feature type="domain" description="CNA-B" evidence="3">
    <location>
        <begin position="441"/>
        <end position="522"/>
    </location>
</feature>
<feature type="transmembrane region" description="Helical" evidence="2">
    <location>
        <begin position="809"/>
        <end position="827"/>
    </location>
</feature>
<dbReference type="NCBIfam" id="TIGR01167">
    <property type="entry name" value="LPXTG_anchor"/>
    <property type="match status" value="1"/>
</dbReference>
<sequence length="832" mass="91321">MNKVKRLSLIAITLLIFQIFSPNLGLLAEAKSDNSGKIEVKQVKQNADSTKWKVIINASGEENDGSTTKVTIGSGQTHHSINNVGDADVETSANGYVIHTPAGAKTFDVEIITSITNQDQSSYGLEALTTYDDGSFKASDQVAALEKKSEDTEKVVEVEEEVVKAEPEEQVKLTESEESVKQEKIAKQTKEEQQKDEVNLLSIIPFAIGTPGVYTTDPNSIVVPTAIVGESTNAHTLADYLWANGDTVYVAIKSTHELQYMTLNGIQNYDSDVYNAQVPISIDGDSHLPTGLSGNTKDSHWTVFKFNLADLQLPEGNSPFFVKGIGGGHDVGGDLKFTIPKEDKEVKKIWVGGSNHPAVDLQLIAENVDGGTQVLRTGTVNGTESPAWTYTFTDVPMYDPYGRPYTFSADEAEVPVNYDKTLDGLTVTNTYNPEQMNMNVNKEWIGPATEYVTIKLFANGVDTGKTLILNEANDWLGSFTELNKFDDTTGDPIIYTVEELDIPGYTNELSGSVEDGFTFTNTNDETLEIDVEKKWIGPGKDSVTVKLFANGEDTEDTLVLNGDNNWSGTFDNLRKYDEETGEEIVYTVEEVVIPGYSSNTTGSAEDGFIITNTNDETIDVDVEKRWVGPATESVTIKLLASGEDTGQTLILGEDNNWSDTFKNLRKYDAETGKEIIYSVEEVEVPYGYDVDYSTEDEKHIITNTARYGSLTVEKVDENEKPLAGATFELRDSEGNVVGIFTTGNDGTIKFENLEWGDYKLKETKAPEGYNKLVKEIAITINGENLHVTKQVVNTPIGWNIPKTGGIGTLGFYGVGFILIAGAGWFVFRRRQV</sequence>
<reference evidence="5 6" key="1">
    <citation type="submission" date="2018-05" db="EMBL/GenBank/DDBJ databases">
        <title>Genomic Encyclopedia of Type Strains, Phase IV (KMG-IV): sequencing the most valuable type-strain genomes for metagenomic binning, comparative biology and taxonomic classification.</title>
        <authorList>
            <person name="Goeker M."/>
        </authorList>
    </citation>
    <scope>NUCLEOTIDE SEQUENCE [LARGE SCALE GENOMIC DNA]</scope>
    <source>
        <strain evidence="5 6">DSM 28556</strain>
    </source>
</reference>
<keyword evidence="2" id="KW-0472">Membrane</keyword>
<feature type="domain" description="CNA-B" evidence="3">
    <location>
        <begin position="529"/>
        <end position="613"/>
    </location>
</feature>
<protein>
    <submittedName>
        <fullName evidence="5">LPXTG-motif cell wall-anchored protein</fullName>
    </submittedName>
</protein>
<dbReference type="Proteomes" id="UP000247978">
    <property type="component" value="Unassembled WGS sequence"/>
</dbReference>
<evidence type="ECO:0000259" key="4">
    <source>
        <dbReference type="Pfam" id="PF17802"/>
    </source>
</evidence>
<feature type="domain" description="SpaA-like prealbumin fold" evidence="4">
    <location>
        <begin position="708"/>
        <end position="793"/>
    </location>
</feature>
<dbReference type="InterPro" id="IPR041033">
    <property type="entry name" value="SpaA_PFL_dom_1"/>
</dbReference>
<feature type="domain" description="CNA-B" evidence="3">
    <location>
        <begin position="345"/>
        <end position="430"/>
    </location>
</feature>
<dbReference type="AlphaFoldDB" id="A0A2V3VTX3"/>
<comment type="caution">
    <text evidence="5">The sequence shown here is derived from an EMBL/GenBank/DDBJ whole genome shotgun (WGS) entry which is preliminary data.</text>
</comment>
<dbReference type="EMBL" id="QJJQ01000011">
    <property type="protein sequence ID" value="PXW85347.1"/>
    <property type="molecule type" value="Genomic_DNA"/>
</dbReference>
<dbReference type="InterPro" id="IPR008454">
    <property type="entry name" value="Collagen-bd_Cna-like_B-typ_dom"/>
</dbReference>
<organism evidence="5 6">
    <name type="scientific">Pseudogracilibacillus auburnensis</name>
    <dbReference type="NCBI Taxonomy" id="1494959"/>
    <lineage>
        <taxon>Bacteria</taxon>
        <taxon>Bacillati</taxon>
        <taxon>Bacillota</taxon>
        <taxon>Bacilli</taxon>
        <taxon>Bacillales</taxon>
        <taxon>Bacillaceae</taxon>
        <taxon>Pseudogracilibacillus</taxon>
    </lineage>
</organism>
<dbReference type="SUPFAM" id="SSF49478">
    <property type="entry name" value="Cna protein B-type domain"/>
    <property type="match status" value="5"/>
</dbReference>
<dbReference type="RefSeq" id="WP_110396261.1">
    <property type="nucleotide sequence ID" value="NZ_JBHUHB010000001.1"/>
</dbReference>
<dbReference type="CDD" id="cd00222">
    <property type="entry name" value="CollagenBindB"/>
    <property type="match status" value="4"/>
</dbReference>
<dbReference type="Pfam" id="PF17802">
    <property type="entry name" value="SpaA"/>
    <property type="match status" value="1"/>
</dbReference>
<accession>A0A2V3VTX3</accession>
<dbReference type="InterPro" id="IPR013783">
    <property type="entry name" value="Ig-like_fold"/>
</dbReference>
<dbReference type="Gene3D" id="2.60.40.1140">
    <property type="entry name" value="Collagen-binding surface protein Cna, B-type domain"/>
    <property type="match status" value="4"/>
</dbReference>
<dbReference type="Pfam" id="PF05738">
    <property type="entry name" value="Cna_B"/>
    <property type="match status" value="4"/>
</dbReference>
<evidence type="ECO:0000259" key="3">
    <source>
        <dbReference type="Pfam" id="PF05738"/>
    </source>
</evidence>
<feature type="region of interest" description="Disordered" evidence="1">
    <location>
        <begin position="173"/>
        <end position="192"/>
    </location>
</feature>
<keyword evidence="6" id="KW-1185">Reference proteome</keyword>
<keyword evidence="2" id="KW-0812">Transmembrane</keyword>
<name>A0A2V3VTX3_9BACI</name>
<gene>
    <name evidence="5" type="ORF">DFR56_111115</name>
</gene>
<feature type="domain" description="CNA-B" evidence="3">
    <location>
        <begin position="620"/>
        <end position="704"/>
    </location>
</feature>
<keyword evidence="2" id="KW-1133">Transmembrane helix</keyword>
<evidence type="ECO:0000256" key="2">
    <source>
        <dbReference type="SAM" id="Phobius"/>
    </source>
</evidence>
<proteinExistence type="predicted"/>
<evidence type="ECO:0000256" key="1">
    <source>
        <dbReference type="SAM" id="MobiDB-lite"/>
    </source>
</evidence>
<evidence type="ECO:0000313" key="5">
    <source>
        <dbReference type="EMBL" id="PXW85347.1"/>
    </source>
</evidence>